<evidence type="ECO:0000256" key="1">
    <source>
        <dbReference type="SAM" id="Phobius"/>
    </source>
</evidence>
<organism evidence="2 3">
    <name type="scientific">Ephemerocybe angulata</name>
    <dbReference type="NCBI Taxonomy" id="980116"/>
    <lineage>
        <taxon>Eukaryota</taxon>
        <taxon>Fungi</taxon>
        <taxon>Dikarya</taxon>
        <taxon>Basidiomycota</taxon>
        <taxon>Agaricomycotina</taxon>
        <taxon>Agaricomycetes</taxon>
        <taxon>Agaricomycetidae</taxon>
        <taxon>Agaricales</taxon>
        <taxon>Agaricineae</taxon>
        <taxon>Psathyrellaceae</taxon>
        <taxon>Ephemerocybe</taxon>
    </lineage>
</organism>
<dbReference type="AlphaFoldDB" id="A0A8H6HXP7"/>
<gene>
    <name evidence="2" type="ORF">DFP72DRAFT_901232</name>
</gene>
<comment type="caution">
    <text evidence="2">The sequence shown here is derived from an EMBL/GenBank/DDBJ whole genome shotgun (WGS) entry which is preliminary data.</text>
</comment>
<feature type="transmembrane region" description="Helical" evidence="1">
    <location>
        <begin position="140"/>
        <end position="159"/>
    </location>
</feature>
<sequence>MLSGEFWRNYGQRTQLVCFLSLGTVFALGHHLMCQHLDGKQILEGGISIHGKTIVTDQSLISAGSNALSQLIKYCFAATAGVTFTQYFWHVIEPFVWRGPAVPSTPRVNMGSKREVLEAIDAPVAAATGNPFLPSSFKTWVTSPGLAIIALMILLLVLIPTFAPGSLRVVSLEYSVPIDCPIPSPYVPRIDPVHLYSAAVANRVIVTGSYLPIESPCGRCTYNVSFVGASLKCSPNPSYDFAGFQSPKDRMALFKGDFHEENATLTVATRDGKFPSPNAPRALDCVPYSTFYHVQVWHEATTRIEVLNVTVGEKFSTGPLRELMEPLGRALTGSIVFAMYETLDPTLTIAYTRLLRWRWVENPYTEFTWSDMEVALPSLMQNMSLSLLSGEFPSLRGGYLATSLGQCMASQVIYKYTMWRLLVIYGIGWAMAAGTLVVGFLYVSRNGQERDLSFSNLVDGLGDDAR</sequence>
<keyword evidence="1" id="KW-0812">Transmembrane</keyword>
<dbReference type="EMBL" id="JACGCI010000038">
    <property type="protein sequence ID" value="KAF6753691.1"/>
    <property type="molecule type" value="Genomic_DNA"/>
</dbReference>
<keyword evidence="1" id="KW-0472">Membrane</keyword>
<keyword evidence="3" id="KW-1185">Reference proteome</keyword>
<evidence type="ECO:0000313" key="2">
    <source>
        <dbReference type="EMBL" id="KAF6753691.1"/>
    </source>
</evidence>
<proteinExistence type="predicted"/>
<protein>
    <submittedName>
        <fullName evidence="2">Uncharacterized protein</fullName>
    </submittedName>
</protein>
<name>A0A8H6HXP7_9AGAR</name>
<accession>A0A8H6HXP7</accession>
<dbReference type="Proteomes" id="UP000521943">
    <property type="component" value="Unassembled WGS sequence"/>
</dbReference>
<feature type="transmembrane region" description="Helical" evidence="1">
    <location>
        <begin position="422"/>
        <end position="443"/>
    </location>
</feature>
<evidence type="ECO:0000313" key="3">
    <source>
        <dbReference type="Proteomes" id="UP000521943"/>
    </source>
</evidence>
<keyword evidence="1" id="KW-1133">Transmembrane helix</keyword>
<dbReference type="OrthoDB" id="3198553at2759"/>
<reference evidence="2 3" key="1">
    <citation type="submission" date="2020-07" db="EMBL/GenBank/DDBJ databases">
        <title>Comparative genomics of pyrophilous fungi reveals a link between fire events and developmental genes.</title>
        <authorList>
            <consortium name="DOE Joint Genome Institute"/>
            <person name="Steindorff A.S."/>
            <person name="Carver A."/>
            <person name="Calhoun S."/>
            <person name="Stillman K."/>
            <person name="Liu H."/>
            <person name="Lipzen A."/>
            <person name="Pangilinan J."/>
            <person name="Labutti K."/>
            <person name="Bruns T.D."/>
            <person name="Grigoriev I.V."/>
        </authorList>
    </citation>
    <scope>NUCLEOTIDE SEQUENCE [LARGE SCALE GENOMIC DNA]</scope>
    <source>
        <strain evidence="2 3">CBS 144469</strain>
    </source>
</reference>